<feature type="transmembrane region" description="Helical" evidence="1">
    <location>
        <begin position="468"/>
        <end position="488"/>
    </location>
</feature>
<feature type="transmembrane region" description="Helical" evidence="1">
    <location>
        <begin position="380"/>
        <end position="401"/>
    </location>
</feature>
<dbReference type="PANTHER" id="PTHR35342">
    <property type="entry name" value="TRICARBOXYLIC TRANSPORT PROTEIN"/>
    <property type="match status" value="1"/>
</dbReference>
<evidence type="ECO:0000313" key="3">
    <source>
        <dbReference type="EMBL" id="SHK41245.1"/>
    </source>
</evidence>
<feature type="transmembrane region" description="Helical" evidence="1">
    <location>
        <begin position="144"/>
        <end position="161"/>
    </location>
</feature>
<feature type="transmembrane region" description="Helical" evidence="1">
    <location>
        <begin position="106"/>
        <end position="132"/>
    </location>
</feature>
<keyword evidence="4" id="KW-1185">Reference proteome</keyword>
<dbReference type="STRING" id="1470563.SAMN05444000_12823"/>
<reference evidence="4" key="1">
    <citation type="submission" date="2016-11" db="EMBL/GenBank/DDBJ databases">
        <authorList>
            <person name="Varghese N."/>
            <person name="Submissions S."/>
        </authorList>
    </citation>
    <scope>NUCLEOTIDE SEQUENCE [LARGE SCALE GENOMIC DNA]</scope>
    <source>
        <strain evidence="4">DSM 100564</strain>
    </source>
</reference>
<dbReference type="RefSeq" id="WP_073256277.1">
    <property type="nucleotide sequence ID" value="NZ_FQZQ01000028.1"/>
</dbReference>
<feature type="transmembrane region" description="Helical" evidence="1">
    <location>
        <begin position="316"/>
        <end position="339"/>
    </location>
</feature>
<dbReference type="EMBL" id="FQZQ01000028">
    <property type="protein sequence ID" value="SHK41245.1"/>
    <property type="molecule type" value="Genomic_DNA"/>
</dbReference>
<keyword evidence="1" id="KW-1133">Transmembrane helix</keyword>
<keyword evidence="1" id="KW-0812">Transmembrane</keyword>
<dbReference type="PANTHER" id="PTHR35342:SF5">
    <property type="entry name" value="TRICARBOXYLIC TRANSPORT PROTEIN"/>
    <property type="match status" value="1"/>
</dbReference>
<feature type="transmembrane region" description="Helical" evidence="1">
    <location>
        <begin position="16"/>
        <end position="46"/>
    </location>
</feature>
<feature type="transmembrane region" description="Helical" evidence="1">
    <location>
        <begin position="430"/>
        <end position="448"/>
    </location>
</feature>
<dbReference type="OrthoDB" id="9791872at2"/>
<evidence type="ECO:0000256" key="1">
    <source>
        <dbReference type="SAM" id="Phobius"/>
    </source>
</evidence>
<dbReference type="Pfam" id="PF01970">
    <property type="entry name" value="TctA"/>
    <property type="match status" value="1"/>
</dbReference>
<keyword evidence="1" id="KW-0472">Membrane</keyword>
<dbReference type="Proteomes" id="UP000183982">
    <property type="component" value="Unassembled WGS sequence"/>
</dbReference>
<gene>
    <name evidence="3" type="ORF">SAMN05444000_12823</name>
</gene>
<feature type="domain" description="DUF112" evidence="2">
    <location>
        <begin position="17"/>
        <end position="433"/>
    </location>
</feature>
<protein>
    <submittedName>
        <fullName evidence="3">Putative tricarboxylic transport membrane protein</fullName>
    </submittedName>
</protein>
<name>A0A1M6S976_9RHOB</name>
<feature type="transmembrane region" description="Helical" evidence="1">
    <location>
        <begin position="167"/>
        <end position="185"/>
    </location>
</feature>
<feature type="transmembrane region" description="Helical" evidence="1">
    <location>
        <begin position="58"/>
        <end position="79"/>
    </location>
</feature>
<evidence type="ECO:0000313" key="4">
    <source>
        <dbReference type="Proteomes" id="UP000183982"/>
    </source>
</evidence>
<sequence length="499" mass="52811">MEAALNGLMALADPHLLALIFAATLGGVLVGALPGLNATTGVALLLPFTITMDPVPAIAILTTIYCAATFAGAITAILINTPGTSASATTCLDGYPLAQRGEAGRALGMAAVSSTIGGIISVVCLMAAAPLMARAAYNFAPPEYFALTVFGLSMLATIGDGSPIKNILSGAFGVVIATVGIDLLTSVERFTFGMNELSEGIPFVPVMIGVFGISELLVQADNLHVERKPVIMKAIMLPSREDYKRVWKTILRSSGIGTFIGILPAEGATVASMIGYNEAKRWSKNPEEFGKGSLEGIAGSEAANNSATGGAMVPTLALGIPGSPTAAVILAGLMVHGLRPGPTMFTEQADFAFAIFWSMMLVNVIFFFIGLWGAKIFARVTLIPIQILWPIVFIFSIVGAYALEQSMMDVWIAIGSGILGFFMRRHGFSVVPMAIGLILGGMLETRLGQSMVMLDEKWWLMLTRPLSLFFFVLTVLALFGPMVWGRLFKQRSPLKSTGE</sequence>
<dbReference type="InterPro" id="IPR002823">
    <property type="entry name" value="DUF112_TM"/>
</dbReference>
<feature type="transmembrane region" description="Helical" evidence="1">
    <location>
        <begin position="351"/>
        <end position="373"/>
    </location>
</feature>
<dbReference type="AlphaFoldDB" id="A0A1M6S976"/>
<evidence type="ECO:0000259" key="2">
    <source>
        <dbReference type="Pfam" id="PF01970"/>
    </source>
</evidence>
<proteinExistence type="predicted"/>
<accession>A0A1M6S976</accession>
<organism evidence="3 4">
    <name type="scientific">Shimia gijangensis</name>
    <dbReference type="NCBI Taxonomy" id="1470563"/>
    <lineage>
        <taxon>Bacteria</taxon>
        <taxon>Pseudomonadati</taxon>
        <taxon>Pseudomonadota</taxon>
        <taxon>Alphaproteobacteria</taxon>
        <taxon>Rhodobacterales</taxon>
        <taxon>Roseobacteraceae</taxon>
    </lineage>
</organism>